<comment type="caution">
    <text evidence="3">The sequence shown here is derived from an EMBL/GenBank/DDBJ whole genome shotgun (WGS) entry which is preliminary data.</text>
</comment>
<name>A0A5R8ZMR6_9ACTN</name>
<dbReference type="OrthoDB" id="3826074at2"/>
<keyword evidence="4" id="KW-1185">Reference proteome</keyword>
<feature type="region of interest" description="Disordered" evidence="1">
    <location>
        <begin position="271"/>
        <end position="295"/>
    </location>
</feature>
<evidence type="ECO:0000313" key="4">
    <source>
        <dbReference type="Proteomes" id="UP000309033"/>
    </source>
</evidence>
<dbReference type="Proteomes" id="UP000309033">
    <property type="component" value="Unassembled WGS sequence"/>
</dbReference>
<evidence type="ECO:0000313" key="3">
    <source>
        <dbReference type="EMBL" id="TLP66377.1"/>
    </source>
</evidence>
<feature type="region of interest" description="Disordered" evidence="1">
    <location>
        <begin position="1"/>
        <end position="22"/>
    </location>
</feature>
<gene>
    <name evidence="3" type="ORF">FED44_02510</name>
</gene>
<proteinExistence type="predicted"/>
<feature type="transmembrane region" description="Helical" evidence="2">
    <location>
        <begin position="57"/>
        <end position="81"/>
    </location>
</feature>
<protein>
    <submittedName>
        <fullName evidence="3">Uncharacterized protein</fullName>
    </submittedName>
</protein>
<organism evidence="3 4">
    <name type="scientific">Microbispora triticiradicis</name>
    <dbReference type="NCBI Taxonomy" id="2200763"/>
    <lineage>
        <taxon>Bacteria</taxon>
        <taxon>Bacillati</taxon>
        <taxon>Actinomycetota</taxon>
        <taxon>Actinomycetes</taxon>
        <taxon>Streptosporangiales</taxon>
        <taxon>Streptosporangiaceae</taxon>
        <taxon>Microbispora</taxon>
    </lineage>
</organism>
<evidence type="ECO:0000256" key="1">
    <source>
        <dbReference type="SAM" id="MobiDB-lite"/>
    </source>
</evidence>
<keyword evidence="2" id="KW-0472">Membrane</keyword>
<keyword evidence="2" id="KW-1133">Transmembrane helix</keyword>
<sequence>MRRDIDHLLAGTAPAPGPGMTRGARELLEEITSHAAEEPETAGAEPGPGSPRRWRRWGLSVVAALVAALGLAGPGFLGLGAGPAAAALDIRQENGFYVVMVRDLYADPEVYQEQLRGLGLNVSLRLVPASPSLVGRIWEGTVRTGGERTAEGGRRKDAIETIDGCLTADFPCAIGLRIPVGYTKKIDITLGRRGREGERYTLIASVDAPGEPLHCTGFRGERVDRVIALLRSRGVPDAVFVTADGDRATVPGSWYVHEGVLRSAGSARLLVGPTHSRPDVPGPRMRGDDCVKDSS</sequence>
<accession>A0A5R8ZMR6</accession>
<dbReference type="AlphaFoldDB" id="A0A5R8ZMR6"/>
<evidence type="ECO:0000256" key="2">
    <source>
        <dbReference type="SAM" id="Phobius"/>
    </source>
</evidence>
<keyword evidence="2" id="KW-0812">Transmembrane</keyword>
<reference evidence="3" key="1">
    <citation type="submission" date="2019-05" db="EMBL/GenBank/DDBJ databases">
        <title>Isolation, diversity and antifungal activity of Actinobacteria from wheat.</title>
        <authorList>
            <person name="Yu B."/>
        </authorList>
    </citation>
    <scope>NUCLEOTIDE SEQUENCE [LARGE SCALE GENOMIC DNA]</scope>
    <source>
        <strain evidence="3">NEAU-HEGS1-5</strain>
    </source>
</reference>
<feature type="compositionally biased region" description="Basic and acidic residues" evidence="1">
    <location>
        <begin position="285"/>
        <end position="295"/>
    </location>
</feature>
<dbReference type="EMBL" id="VANP01000001">
    <property type="protein sequence ID" value="TLP66377.1"/>
    <property type="molecule type" value="Genomic_DNA"/>
</dbReference>